<comment type="caution">
    <text evidence="2">The sequence shown here is derived from an EMBL/GenBank/DDBJ whole genome shotgun (WGS) entry which is preliminary data.</text>
</comment>
<gene>
    <name evidence="2" type="ORF">HMPREF9441_02757</name>
</gene>
<evidence type="ECO:0000256" key="1">
    <source>
        <dbReference type="SAM" id="Phobius"/>
    </source>
</evidence>
<keyword evidence="1" id="KW-0472">Membrane</keyword>
<proteinExistence type="predicted"/>
<dbReference type="AlphaFoldDB" id="G5STQ2"/>
<accession>G5STQ2</accession>
<name>G5STQ2_9BACT</name>
<evidence type="ECO:0000313" key="3">
    <source>
        <dbReference type="Proteomes" id="UP000003598"/>
    </source>
</evidence>
<sequence length="43" mass="5126">MVYAKCSSFATIRIHHFLIAKFLFLDIFITKNMFRLTNKFNPS</sequence>
<keyword evidence="3" id="KW-1185">Reference proteome</keyword>
<keyword evidence="1" id="KW-1133">Transmembrane helix</keyword>
<dbReference type="EMBL" id="AFFY01000045">
    <property type="protein sequence ID" value="EHG99145.1"/>
    <property type="molecule type" value="Genomic_DNA"/>
</dbReference>
<dbReference type="Proteomes" id="UP000003598">
    <property type="component" value="Unassembled WGS sequence"/>
</dbReference>
<protein>
    <submittedName>
        <fullName evidence="2">Uncharacterized protein</fullName>
    </submittedName>
</protein>
<keyword evidence="1" id="KW-0812">Transmembrane</keyword>
<organism evidence="2 3">
    <name type="scientific">Paraprevotella clara YIT 11840</name>
    <dbReference type="NCBI Taxonomy" id="762968"/>
    <lineage>
        <taxon>Bacteria</taxon>
        <taxon>Pseudomonadati</taxon>
        <taxon>Bacteroidota</taxon>
        <taxon>Bacteroidia</taxon>
        <taxon>Bacteroidales</taxon>
        <taxon>Prevotellaceae</taxon>
        <taxon>Paraprevotella</taxon>
    </lineage>
</organism>
<feature type="transmembrane region" description="Helical" evidence="1">
    <location>
        <begin position="12"/>
        <end position="29"/>
    </location>
</feature>
<evidence type="ECO:0000313" key="2">
    <source>
        <dbReference type="EMBL" id="EHG99145.1"/>
    </source>
</evidence>
<reference evidence="2 3" key="1">
    <citation type="submission" date="2011-03" db="EMBL/GenBank/DDBJ databases">
        <authorList>
            <person name="Weinstock G."/>
            <person name="Sodergren E."/>
            <person name="Clifton S."/>
            <person name="Fulton L."/>
            <person name="Fulton B."/>
            <person name="Courtney L."/>
            <person name="Fronick C."/>
            <person name="Harrison M."/>
            <person name="Strong C."/>
            <person name="Farmer C."/>
            <person name="Delahaunty K."/>
            <person name="Markovic C."/>
            <person name="Hall O."/>
            <person name="Minx P."/>
            <person name="Tomlinson C."/>
            <person name="Mitreva M."/>
            <person name="Hou S."/>
            <person name="Chen J."/>
            <person name="Wollam A."/>
            <person name="Pepin K.H."/>
            <person name="Johnson M."/>
            <person name="Bhonagiri V."/>
            <person name="Zhang X."/>
            <person name="Suruliraj S."/>
            <person name="Warren W."/>
            <person name="Chinwalla A."/>
            <person name="Mardis E.R."/>
            <person name="Wilson R.K."/>
        </authorList>
    </citation>
    <scope>NUCLEOTIDE SEQUENCE [LARGE SCALE GENOMIC DNA]</scope>
    <source>
        <strain evidence="2 3">YIT 11840</strain>
    </source>
</reference>
<dbReference type="HOGENOM" id="CLU_3237117_0_0_10"/>